<evidence type="ECO:0000313" key="1">
    <source>
        <dbReference type="EMBL" id="GED28842.1"/>
    </source>
</evidence>
<sequence>MNVKIAMSNVQIHETPLEEINFDSNTIVVTFDDNNEKRWKLTFSPYQAIKTTTKDCYPFSNLVIKDAIDEIGIYRSYLLEVTDSQWKKSLYDELKLNDSNATFLDKSNHYILPFQDIVLEIIAWDYHLEEV</sequence>
<dbReference type="EMBL" id="RHHN01000031">
    <property type="protein sequence ID" value="RNB55913.1"/>
    <property type="molecule type" value="Genomic_DNA"/>
</dbReference>
<evidence type="ECO:0000313" key="2">
    <source>
        <dbReference type="EMBL" id="RNB55913.1"/>
    </source>
</evidence>
<dbReference type="Proteomes" id="UP000317180">
    <property type="component" value="Unassembled WGS sequence"/>
</dbReference>
<keyword evidence="4" id="KW-1185">Reference proteome</keyword>
<accession>A0A3M8AY27</accession>
<proteinExistence type="predicted"/>
<reference evidence="2 3" key="1">
    <citation type="submission" date="2018-10" db="EMBL/GenBank/DDBJ databases">
        <title>Phylogenomics of Brevibacillus.</title>
        <authorList>
            <person name="Dunlap C."/>
        </authorList>
    </citation>
    <scope>NUCLEOTIDE SEQUENCE [LARGE SCALE GENOMIC DNA]</scope>
    <source>
        <strain evidence="2 3">NRRL NRS 1219</strain>
    </source>
</reference>
<evidence type="ECO:0000313" key="3">
    <source>
        <dbReference type="Proteomes" id="UP000276178"/>
    </source>
</evidence>
<dbReference type="RefSeq" id="WP_005837236.1">
    <property type="nucleotide sequence ID" value="NZ_BJOD01000141.1"/>
</dbReference>
<dbReference type="Proteomes" id="UP000276178">
    <property type="component" value="Unassembled WGS sequence"/>
</dbReference>
<protein>
    <submittedName>
        <fullName evidence="2">Uncharacterized protein</fullName>
    </submittedName>
</protein>
<gene>
    <name evidence="1" type="ORF">BAG01nite_49440</name>
    <name evidence="2" type="ORF">EB820_10650</name>
</gene>
<comment type="caution">
    <text evidence="2">The sequence shown here is derived from an EMBL/GenBank/DDBJ whole genome shotgun (WGS) entry which is preliminary data.</text>
</comment>
<name>A0A3M8AY27_9BACL</name>
<dbReference type="EMBL" id="BJOD01000141">
    <property type="protein sequence ID" value="GED28842.1"/>
    <property type="molecule type" value="Genomic_DNA"/>
</dbReference>
<dbReference type="AlphaFoldDB" id="A0A3M8AY27"/>
<evidence type="ECO:0000313" key="4">
    <source>
        <dbReference type="Proteomes" id="UP000317180"/>
    </source>
</evidence>
<organism evidence="2 3">
    <name type="scientific">Brevibacillus agri</name>
    <dbReference type="NCBI Taxonomy" id="51101"/>
    <lineage>
        <taxon>Bacteria</taxon>
        <taxon>Bacillati</taxon>
        <taxon>Bacillota</taxon>
        <taxon>Bacilli</taxon>
        <taxon>Bacillales</taxon>
        <taxon>Paenibacillaceae</taxon>
        <taxon>Brevibacillus</taxon>
    </lineage>
</organism>
<reference evidence="1 4" key="2">
    <citation type="submission" date="2019-06" db="EMBL/GenBank/DDBJ databases">
        <title>Whole genome shotgun sequence of Brevibacillus agri NBRC 15538.</title>
        <authorList>
            <person name="Hosoyama A."/>
            <person name="Uohara A."/>
            <person name="Ohji S."/>
            <person name="Ichikawa N."/>
        </authorList>
    </citation>
    <scope>NUCLEOTIDE SEQUENCE [LARGE SCALE GENOMIC DNA]</scope>
    <source>
        <strain evidence="1 4">NBRC 15538</strain>
    </source>
</reference>
<dbReference type="GeneID" id="82812574"/>